<gene>
    <name evidence="3" type="ORF">TGEB3V08_LOCUS2754</name>
</gene>
<evidence type="ECO:0000256" key="2">
    <source>
        <dbReference type="SAM" id="Phobius"/>
    </source>
</evidence>
<dbReference type="GO" id="GO:0005813">
    <property type="term" value="C:centrosome"/>
    <property type="evidence" value="ECO:0007669"/>
    <property type="project" value="TreeGrafter"/>
</dbReference>
<keyword evidence="2" id="KW-0812">Transmembrane</keyword>
<sequence length="489" mass="56605">MSLQQQPIRTSVATAVESVRQTFDSDYNSDSFRNVKTSITMSHQNPEHQIYDLQSKTSQKIKPPPGYVDIWSTLKPTNEVIAHLKSIISEYELEIETVMDNIERSIASGKNVVGERNVMEQVVVTLHSKEVVSLLVNYIKEAVTKAVVEQLKLSFDFIGSEIEYAQAKNKIAFLLKLCGDKKSQKLMHLICESQKPFFVRKKDSLNIDKKESKDMQQNAEIDSPELLELQLKSLAAQLQISANIHKDYVQTLLKDKDVYMQQYKSDQERFETQINYLTNRLKETQENMLHLMHNLTTLQKRSKQKQIIWLYEKDKLVQELESCKEQLGKGKELHFPTQNVLQMLQNRMDTLEKQISHRDKIITSYRTHCKELKLRLGSVKHQLDISHHEAKALHDSPVHSLAAFYIRVFIGQHLKSFLNAIRNSITICMAVLFCFPCLLFGGDIAWTKEDLRHVLMEETTWQHNSPPESQMAVVSDIFDIFIRNGFNPK</sequence>
<keyword evidence="2" id="KW-1133">Transmembrane helix</keyword>
<dbReference type="InterPro" id="IPR037696">
    <property type="entry name" value="CCDC77"/>
</dbReference>
<dbReference type="PANTHER" id="PTHR22091">
    <property type="entry name" value="COILED-COIL DOMAIN-CONTAINING PROTEIN 77"/>
    <property type="match status" value="1"/>
</dbReference>
<evidence type="ECO:0000256" key="1">
    <source>
        <dbReference type="SAM" id="Coils"/>
    </source>
</evidence>
<dbReference type="AlphaFoldDB" id="A0A7R9PIV6"/>
<dbReference type="EMBL" id="OE839836">
    <property type="protein sequence ID" value="CAD7588715.1"/>
    <property type="molecule type" value="Genomic_DNA"/>
</dbReference>
<accession>A0A7R9PIV6</accession>
<feature type="coiled-coil region" evidence="1">
    <location>
        <begin position="267"/>
        <end position="301"/>
    </location>
</feature>
<protein>
    <submittedName>
        <fullName evidence="3">Uncharacterized protein</fullName>
    </submittedName>
</protein>
<evidence type="ECO:0000313" key="3">
    <source>
        <dbReference type="EMBL" id="CAD7588715.1"/>
    </source>
</evidence>
<reference evidence="3" key="1">
    <citation type="submission" date="2020-11" db="EMBL/GenBank/DDBJ databases">
        <authorList>
            <person name="Tran Van P."/>
        </authorList>
    </citation>
    <scope>NUCLEOTIDE SEQUENCE</scope>
</reference>
<keyword evidence="2" id="KW-0472">Membrane</keyword>
<name>A0A7R9PIV6_TIMGE</name>
<keyword evidence="1" id="KW-0175">Coiled coil</keyword>
<feature type="transmembrane region" description="Helical" evidence="2">
    <location>
        <begin position="424"/>
        <end position="446"/>
    </location>
</feature>
<organism evidence="3">
    <name type="scientific">Timema genevievae</name>
    <name type="common">Walking stick</name>
    <dbReference type="NCBI Taxonomy" id="629358"/>
    <lineage>
        <taxon>Eukaryota</taxon>
        <taxon>Metazoa</taxon>
        <taxon>Ecdysozoa</taxon>
        <taxon>Arthropoda</taxon>
        <taxon>Hexapoda</taxon>
        <taxon>Insecta</taxon>
        <taxon>Pterygota</taxon>
        <taxon>Neoptera</taxon>
        <taxon>Polyneoptera</taxon>
        <taxon>Phasmatodea</taxon>
        <taxon>Timematodea</taxon>
        <taxon>Timematoidea</taxon>
        <taxon>Timematidae</taxon>
        <taxon>Timema</taxon>
    </lineage>
</organism>
<dbReference type="PANTHER" id="PTHR22091:SF1">
    <property type="entry name" value="COILED-COIL DOMAIN-CONTAINING PROTEIN 77"/>
    <property type="match status" value="1"/>
</dbReference>
<proteinExistence type="predicted"/>